<dbReference type="RefSeq" id="WP_246289381.1">
    <property type="nucleotide sequence ID" value="NZ_BSOQ01000019.1"/>
</dbReference>
<organism evidence="1 2">
    <name type="scientific">Rhizobium indigoferae</name>
    <dbReference type="NCBI Taxonomy" id="158891"/>
    <lineage>
        <taxon>Bacteria</taxon>
        <taxon>Pseudomonadati</taxon>
        <taxon>Pseudomonadota</taxon>
        <taxon>Alphaproteobacteria</taxon>
        <taxon>Hyphomicrobiales</taxon>
        <taxon>Rhizobiaceae</taxon>
        <taxon>Rhizobium/Agrobacterium group</taxon>
        <taxon>Rhizobium</taxon>
    </lineage>
</organism>
<geneLocation type="plasmid" evidence="1 2">
    <name>pRinCIP108029a</name>
</geneLocation>
<dbReference type="EMBL" id="CP140639">
    <property type="protein sequence ID" value="WRW37732.1"/>
    <property type="molecule type" value="Genomic_DNA"/>
</dbReference>
<name>A0ABZ1DQZ0_9HYPH</name>
<dbReference type="Proteomes" id="UP001322785">
    <property type="component" value="Plasmid pRinCIP108029a"/>
</dbReference>
<accession>A0ABZ1DQZ0</accession>
<protein>
    <submittedName>
        <fullName evidence="1">Uncharacterized protein</fullName>
    </submittedName>
</protein>
<sequence length="132" mass="14740">MANQRDQVQDALLRDLEAARYTADRAFRQYDVANPENRLARVGEIEARIAKYQMATPQPNPMSTSQIAALAGNLRAVWTAPSADARLKKRIVRTLIHEVVADLDDAASEIVLGIQRVGGVHTKQRLPKRRRG</sequence>
<reference evidence="1 2" key="1">
    <citation type="submission" date="2023-12" db="EMBL/GenBank/DDBJ databases">
        <authorList>
            <person name="Menendez E."/>
            <person name="Kaur S."/>
            <person name="Flores-Felix J.D."/>
            <person name="diCenzo G.C."/>
            <person name="Peix A."/>
            <person name="Velazquez E."/>
        </authorList>
    </citation>
    <scope>NUCLEOTIDE SEQUENCE [LARGE SCALE GENOMIC DNA]</scope>
    <source>
        <strain evidence="1 2">CIP 108029</strain>
        <plasmid evidence="1 2">pRinCIP108029a</plasmid>
    </source>
</reference>
<keyword evidence="2" id="KW-1185">Reference proteome</keyword>
<keyword evidence="1" id="KW-0614">Plasmid</keyword>
<evidence type="ECO:0000313" key="2">
    <source>
        <dbReference type="Proteomes" id="UP001322785"/>
    </source>
</evidence>
<proteinExistence type="predicted"/>
<evidence type="ECO:0000313" key="1">
    <source>
        <dbReference type="EMBL" id="WRW37732.1"/>
    </source>
</evidence>
<gene>
    <name evidence="1" type="ORF">U5G49_007356</name>
</gene>